<comment type="catalytic activity">
    <reaction evidence="11">
        <text>a fatty acyl-[ACP] + malonyl-[ACP] + H(+) = a 3-oxoacyl-[ACP] + holo-[ACP] + CO2</text>
        <dbReference type="Rhea" id="RHEA:22836"/>
        <dbReference type="Rhea" id="RHEA-COMP:9623"/>
        <dbReference type="Rhea" id="RHEA-COMP:9685"/>
        <dbReference type="Rhea" id="RHEA-COMP:9916"/>
        <dbReference type="Rhea" id="RHEA-COMP:14125"/>
        <dbReference type="ChEBI" id="CHEBI:15378"/>
        <dbReference type="ChEBI" id="CHEBI:16526"/>
        <dbReference type="ChEBI" id="CHEBI:64479"/>
        <dbReference type="ChEBI" id="CHEBI:78449"/>
        <dbReference type="ChEBI" id="CHEBI:78776"/>
        <dbReference type="ChEBI" id="CHEBI:138651"/>
    </reaction>
</comment>
<dbReference type="GO" id="GO:0004315">
    <property type="term" value="F:3-oxoacyl-[acyl-carrier-protein] synthase activity"/>
    <property type="evidence" value="ECO:0007669"/>
    <property type="project" value="UniProtKB-UniRule"/>
</dbReference>
<dbReference type="InterPro" id="IPR017568">
    <property type="entry name" value="3-oxoacyl-ACP_synth-2"/>
</dbReference>
<feature type="active site" description="For beta-ketoacyl synthase activity" evidence="12">
    <location>
        <position position="169"/>
    </location>
</feature>
<dbReference type="PROSITE" id="PS00606">
    <property type="entry name" value="KS3_1"/>
    <property type="match status" value="1"/>
</dbReference>
<keyword evidence="6 11" id="KW-0808">Transferase</keyword>
<evidence type="ECO:0000256" key="7">
    <source>
        <dbReference type="ARBA" id="ARBA00022832"/>
    </source>
</evidence>
<dbReference type="PIRSF" id="PIRSF000447">
    <property type="entry name" value="KAS_II"/>
    <property type="match status" value="1"/>
</dbReference>
<sequence length="419" mass="44295">MLFMKRVVITGLGAITPLGNSVEEFWNNIVAGKSGAAPLTKFDTSKFKTKFGCEVKGFEATDYIEKKEIKKYDLYTQYAIAASDQAIKDAGLDFAAMPEEERYEVGVIWASGNGGIGTFEEQLKEYHLGDGTPRFSPYLIPKMIVDIAAGVISIRNKLYGPNYATVSACASSNTAIINAFDTIRTGKASIMVAGGSEAAITPSSIGGFNAAQALSKRNDDPEGASRPFDKTRDGFVAGEGAGALILEELEHALQRGAKIYAELVGGGMAADAYHLTGTHPDGLGAYLGMTKALKDAGITADQVDYVNAHATSTELGDVSELLGVKKVFGDHPVAISATKSMTGHLLGAAGAVESLICILALQHDTIPATINVTELDEHIPEGLNIIRGASVQQPLTYVLNNTFGFGGHTASSIFKKYTP</sequence>
<evidence type="ECO:0000256" key="4">
    <source>
        <dbReference type="ARBA" id="ARBA00014657"/>
    </source>
</evidence>
<dbReference type="Pfam" id="PF00109">
    <property type="entry name" value="ketoacyl-synt"/>
    <property type="match status" value="1"/>
</dbReference>
<accession>A0A2P8D5E4</accession>
<reference evidence="15 16" key="1">
    <citation type="submission" date="2018-03" db="EMBL/GenBank/DDBJ databases">
        <title>Genomic Encyclopedia of Type Strains, Phase III (KMG-III): the genomes of soil and plant-associated and newly described type strains.</title>
        <authorList>
            <person name="Whitman W."/>
        </authorList>
    </citation>
    <scope>NUCLEOTIDE SEQUENCE [LARGE SCALE GENOMIC DNA]</scope>
    <source>
        <strain evidence="15 16">CGMCC 1.12700</strain>
    </source>
</reference>
<dbReference type="FunFam" id="3.40.47.10:FF:000018">
    <property type="entry name" value="3-oxoacyl-[acyl-carrier-protein] synthase 2"/>
    <property type="match status" value="1"/>
</dbReference>
<dbReference type="GO" id="GO:0005829">
    <property type="term" value="C:cytosol"/>
    <property type="evidence" value="ECO:0007669"/>
    <property type="project" value="TreeGrafter"/>
</dbReference>
<dbReference type="InterPro" id="IPR018201">
    <property type="entry name" value="Ketoacyl_synth_AS"/>
</dbReference>
<keyword evidence="16" id="KW-1185">Reference proteome</keyword>
<dbReference type="Gene3D" id="3.40.47.10">
    <property type="match status" value="1"/>
</dbReference>
<comment type="similarity">
    <text evidence="2 11 13">Belongs to the thiolase-like superfamily. Beta-ketoacyl-ACP synthases family.</text>
</comment>
<comment type="pathway">
    <text evidence="1 11">Lipid metabolism; fatty acid biosynthesis.</text>
</comment>
<dbReference type="AlphaFoldDB" id="A0A2P8D5E4"/>
<dbReference type="PANTHER" id="PTHR11712">
    <property type="entry name" value="POLYKETIDE SYNTHASE-RELATED"/>
    <property type="match status" value="1"/>
</dbReference>
<dbReference type="PROSITE" id="PS52004">
    <property type="entry name" value="KS3_2"/>
    <property type="match status" value="1"/>
</dbReference>
<comment type="function">
    <text evidence="11">Involved in the type II fatty acid elongation cycle. Catalyzes the elongation of a wide range of acyl-ACP by the addition of two carbons from malonyl-ACP to an acyl acceptor. Can efficiently catalyze the conversion of palmitoleoyl-ACP (cis-hexadec-9-enoyl-ACP) to cis-vaccenoyl-ACP (cis-octadec-11-enoyl-ACP), an essential step in the thermal regulation of fatty acid composition.</text>
</comment>
<comment type="catalytic activity">
    <reaction evidence="11">
        <text>(9Z)-hexadecenoyl-[ACP] + malonyl-[ACP] + H(+) = 3-oxo-(11Z)-octadecenoyl-[ACP] + holo-[ACP] + CO2</text>
        <dbReference type="Rhea" id="RHEA:55040"/>
        <dbReference type="Rhea" id="RHEA-COMP:9623"/>
        <dbReference type="Rhea" id="RHEA-COMP:9685"/>
        <dbReference type="Rhea" id="RHEA-COMP:10800"/>
        <dbReference type="Rhea" id="RHEA-COMP:14074"/>
        <dbReference type="ChEBI" id="CHEBI:15378"/>
        <dbReference type="ChEBI" id="CHEBI:16526"/>
        <dbReference type="ChEBI" id="CHEBI:64479"/>
        <dbReference type="ChEBI" id="CHEBI:78449"/>
        <dbReference type="ChEBI" id="CHEBI:83989"/>
        <dbReference type="ChEBI" id="CHEBI:138538"/>
        <dbReference type="EC" id="2.3.1.179"/>
    </reaction>
</comment>
<keyword evidence="5 11" id="KW-0444">Lipid biosynthesis</keyword>
<evidence type="ECO:0000256" key="6">
    <source>
        <dbReference type="ARBA" id="ARBA00022679"/>
    </source>
</evidence>
<evidence type="ECO:0000313" key="16">
    <source>
        <dbReference type="Proteomes" id="UP000240572"/>
    </source>
</evidence>
<dbReference type="CDD" id="cd00834">
    <property type="entry name" value="KAS_I_II"/>
    <property type="match status" value="1"/>
</dbReference>
<dbReference type="NCBIfam" id="NF005589">
    <property type="entry name" value="PRK07314.1"/>
    <property type="match status" value="1"/>
</dbReference>
<proteinExistence type="inferred from homology"/>
<evidence type="ECO:0000256" key="1">
    <source>
        <dbReference type="ARBA" id="ARBA00005194"/>
    </source>
</evidence>
<evidence type="ECO:0000256" key="3">
    <source>
        <dbReference type="ARBA" id="ARBA00012356"/>
    </source>
</evidence>
<dbReference type="SUPFAM" id="SSF53901">
    <property type="entry name" value="Thiolase-like"/>
    <property type="match status" value="2"/>
</dbReference>
<dbReference type="InterPro" id="IPR014030">
    <property type="entry name" value="Ketoacyl_synth_N"/>
</dbReference>
<evidence type="ECO:0000256" key="11">
    <source>
        <dbReference type="PIRNR" id="PIRNR000447"/>
    </source>
</evidence>
<dbReference type="Proteomes" id="UP000240572">
    <property type="component" value="Unassembled WGS sequence"/>
</dbReference>
<dbReference type="GO" id="GO:0006633">
    <property type="term" value="P:fatty acid biosynthetic process"/>
    <property type="evidence" value="ECO:0007669"/>
    <property type="project" value="UniProtKB-UniRule"/>
</dbReference>
<evidence type="ECO:0000256" key="5">
    <source>
        <dbReference type="ARBA" id="ARBA00022516"/>
    </source>
</evidence>
<dbReference type="InterPro" id="IPR000794">
    <property type="entry name" value="Beta-ketoacyl_synthase"/>
</dbReference>
<protein>
    <recommendedName>
        <fullName evidence="4 11">3-oxoacyl-[acyl-carrier-protein] synthase 2</fullName>
        <ecNumber evidence="3 11">2.3.1.179</ecNumber>
    </recommendedName>
</protein>
<dbReference type="EMBL" id="PYGD01000003">
    <property type="protein sequence ID" value="PSK92431.1"/>
    <property type="molecule type" value="Genomic_DNA"/>
</dbReference>
<name>A0A2P8D5E4_9BACT</name>
<gene>
    <name evidence="15" type="ORF">B0I18_1037</name>
</gene>
<evidence type="ECO:0000256" key="12">
    <source>
        <dbReference type="PIRSR" id="PIRSR000447-1"/>
    </source>
</evidence>
<dbReference type="SMART" id="SM00825">
    <property type="entry name" value="PKS_KS"/>
    <property type="match status" value="1"/>
</dbReference>
<dbReference type="Pfam" id="PF02801">
    <property type="entry name" value="Ketoacyl-synt_C"/>
    <property type="match status" value="1"/>
</dbReference>
<dbReference type="UniPathway" id="UPA00094"/>
<dbReference type="InterPro" id="IPR020841">
    <property type="entry name" value="PKS_Beta-ketoAc_synthase_dom"/>
</dbReference>
<keyword evidence="9 11" id="KW-0275">Fatty acid biosynthesis</keyword>
<evidence type="ECO:0000256" key="2">
    <source>
        <dbReference type="ARBA" id="ARBA00008467"/>
    </source>
</evidence>
<keyword evidence="8" id="KW-0443">Lipid metabolism</keyword>
<keyword evidence="7" id="KW-0276">Fatty acid metabolism</keyword>
<dbReference type="PANTHER" id="PTHR11712:SF336">
    <property type="entry name" value="3-OXOACYL-[ACYL-CARRIER-PROTEIN] SYNTHASE, MITOCHONDRIAL"/>
    <property type="match status" value="1"/>
</dbReference>
<feature type="domain" description="Ketosynthase family 3 (KS3)" evidence="14">
    <location>
        <begin position="4"/>
        <end position="416"/>
    </location>
</feature>
<dbReference type="InterPro" id="IPR014031">
    <property type="entry name" value="Ketoacyl_synth_C"/>
</dbReference>
<evidence type="ECO:0000256" key="8">
    <source>
        <dbReference type="ARBA" id="ARBA00023098"/>
    </source>
</evidence>
<comment type="caution">
    <text evidence="15">The sequence shown here is derived from an EMBL/GenBank/DDBJ whole genome shotgun (WGS) entry which is preliminary data.</text>
</comment>
<evidence type="ECO:0000259" key="14">
    <source>
        <dbReference type="PROSITE" id="PS52004"/>
    </source>
</evidence>
<evidence type="ECO:0000313" key="15">
    <source>
        <dbReference type="EMBL" id="PSK92431.1"/>
    </source>
</evidence>
<evidence type="ECO:0000256" key="9">
    <source>
        <dbReference type="ARBA" id="ARBA00023160"/>
    </source>
</evidence>
<keyword evidence="10 11" id="KW-0012">Acyltransferase</keyword>
<dbReference type="InterPro" id="IPR016039">
    <property type="entry name" value="Thiolase-like"/>
</dbReference>
<evidence type="ECO:0000256" key="10">
    <source>
        <dbReference type="ARBA" id="ARBA00023315"/>
    </source>
</evidence>
<evidence type="ECO:0000256" key="13">
    <source>
        <dbReference type="RuleBase" id="RU003694"/>
    </source>
</evidence>
<organism evidence="15 16">
    <name type="scientific">Taibaiella chishuiensis</name>
    <dbReference type="NCBI Taxonomy" id="1434707"/>
    <lineage>
        <taxon>Bacteria</taxon>
        <taxon>Pseudomonadati</taxon>
        <taxon>Bacteroidota</taxon>
        <taxon>Chitinophagia</taxon>
        <taxon>Chitinophagales</taxon>
        <taxon>Chitinophagaceae</taxon>
        <taxon>Taibaiella</taxon>
    </lineage>
</organism>
<dbReference type="NCBIfam" id="TIGR03150">
    <property type="entry name" value="fabF"/>
    <property type="match status" value="1"/>
</dbReference>
<dbReference type="EC" id="2.3.1.179" evidence="3 11"/>